<accession>A0ABQ5Q4F2</accession>
<dbReference type="EMBL" id="BSDD01000001">
    <property type="protein sequence ID" value="GLH69291.1"/>
    <property type="molecule type" value="Genomic_DNA"/>
</dbReference>
<keyword evidence="2" id="KW-1185">Reference proteome</keyword>
<dbReference type="RefSeq" id="WP_285723219.1">
    <property type="nucleotide sequence ID" value="NZ_BSDD01000001.1"/>
</dbReference>
<evidence type="ECO:0000313" key="1">
    <source>
        <dbReference type="EMBL" id="GLH69291.1"/>
    </source>
</evidence>
<reference evidence="1 2" key="1">
    <citation type="journal article" date="2023" name="Antonie Van Leeuwenhoek">
        <title>Mesoterricola silvestris gen. nov., sp. nov., Mesoterricola sediminis sp. nov., Geothrix oryzae sp. nov., Geothrix edaphica sp. nov., Geothrix rubra sp. nov., and Geothrix limicola sp. nov., six novel members of Acidobacteriota isolated from soils.</title>
        <authorList>
            <person name="Itoh H."/>
            <person name="Sugisawa Y."/>
            <person name="Mise K."/>
            <person name="Xu Z."/>
            <person name="Kuniyasu M."/>
            <person name="Ushijima N."/>
            <person name="Kawano K."/>
            <person name="Kobayashi E."/>
            <person name="Shiratori Y."/>
            <person name="Masuda Y."/>
            <person name="Senoo K."/>
        </authorList>
    </citation>
    <scope>NUCLEOTIDE SEQUENCE [LARGE SCALE GENOMIC DNA]</scope>
    <source>
        <strain evidence="1 2">Red803</strain>
    </source>
</reference>
<evidence type="ECO:0000313" key="2">
    <source>
        <dbReference type="Proteomes" id="UP001165089"/>
    </source>
</evidence>
<name>A0ABQ5Q4F2_9BACT</name>
<protein>
    <submittedName>
        <fullName evidence="1">Uncharacterized protein</fullName>
    </submittedName>
</protein>
<organism evidence="1 2">
    <name type="scientific">Geothrix rubra</name>
    <dbReference type="NCBI Taxonomy" id="2927977"/>
    <lineage>
        <taxon>Bacteria</taxon>
        <taxon>Pseudomonadati</taxon>
        <taxon>Acidobacteriota</taxon>
        <taxon>Holophagae</taxon>
        <taxon>Holophagales</taxon>
        <taxon>Holophagaceae</taxon>
        <taxon>Geothrix</taxon>
    </lineage>
</organism>
<dbReference type="Proteomes" id="UP001165089">
    <property type="component" value="Unassembled WGS sequence"/>
</dbReference>
<comment type="caution">
    <text evidence="1">The sequence shown here is derived from an EMBL/GenBank/DDBJ whole genome shotgun (WGS) entry which is preliminary data.</text>
</comment>
<sequence>MAAISCTHCGADLTAPQSVRIAEYQFGHLEKVSEDPGFKYRFDQPDNYTILCNSCKRLVRTLPIAK</sequence>
<gene>
    <name evidence="1" type="ORF">GETHPA_08240</name>
</gene>
<proteinExistence type="predicted"/>